<feature type="transmembrane region" description="Helical" evidence="2">
    <location>
        <begin position="755"/>
        <end position="776"/>
    </location>
</feature>
<organism evidence="3 4">
    <name type="scientific">Emergomyces pasteurianus Ep9510</name>
    <dbReference type="NCBI Taxonomy" id="1447872"/>
    <lineage>
        <taxon>Eukaryota</taxon>
        <taxon>Fungi</taxon>
        <taxon>Dikarya</taxon>
        <taxon>Ascomycota</taxon>
        <taxon>Pezizomycotina</taxon>
        <taxon>Eurotiomycetes</taxon>
        <taxon>Eurotiomycetidae</taxon>
        <taxon>Onygenales</taxon>
        <taxon>Ajellomycetaceae</taxon>
        <taxon>Emergomyces</taxon>
    </lineage>
</organism>
<keyword evidence="2" id="KW-0472">Membrane</keyword>
<dbReference type="EMBL" id="LGRN01001138">
    <property type="protein sequence ID" value="OJD09779.1"/>
    <property type="molecule type" value="Genomic_DNA"/>
</dbReference>
<dbReference type="OrthoDB" id="5428055at2759"/>
<dbReference type="AlphaFoldDB" id="A0A1J9PPK8"/>
<keyword evidence="2" id="KW-1133">Transmembrane helix</keyword>
<feature type="region of interest" description="Disordered" evidence="1">
    <location>
        <begin position="852"/>
        <end position="871"/>
    </location>
</feature>
<dbReference type="VEuPathDB" id="FungiDB:AJ78_08931"/>
<dbReference type="STRING" id="1447872.A0A1J9PPK8"/>
<feature type="transmembrane region" description="Helical" evidence="2">
    <location>
        <begin position="729"/>
        <end position="749"/>
    </location>
</feature>
<proteinExistence type="predicted"/>
<comment type="caution">
    <text evidence="3">The sequence shown here is derived from an EMBL/GenBank/DDBJ whole genome shotgun (WGS) entry which is preliminary data.</text>
</comment>
<feature type="compositionally biased region" description="Basic and acidic residues" evidence="1">
    <location>
        <begin position="51"/>
        <end position="60"/>
    </location>
</feature>
<evidence type="ECO:0000256" key="2">
    <source>
        <dbReference type="SAM" id="Phobius"/>
    </source>
</evidence>
<protein>
    <submittedName>
        <fullName evidence="3">Uncharacterized protein</fullName>
    </submittedName>
</protein>
<keyword evidence="2" id="KW-0812">Transmembrane</keyword>
<feature type="region of interest" description="Disordered" evidence="1">
    <location>
        <begin position="41"/>
        <end position="94"/>
    </location>
</feature>
<evidence type="ECO:0000313" key="4">
    <source>
        <dbReference type="Proteomes" id="UP000182235"/>
    </source>
</evidence>
<keyword evidence="4" id="KW-1185">Reference proteome</keyword>
<dbReference type="Proteomes" id="UP000182235">
    <property type="component" value="Unassembled WGS sequence"/>
</dbReference>
<evidence type="ECO:0000313" key="3">
    <source>
        <dbReference type="EMBL" id="OJD09779.1"/>
    </source>
</evidence>
<accession>A0A1J9PPK8</accession>
<gene>
    <name evidence="3" type="ORF">AJ78_08931</name>
</gene>
<evidence type="ECO:0000256" key="1">
    <source>
        <dbReference type="SAM" id="MobiDB-lite"/>
    </source>
</evidence>
<name>A0A1J9PPK8_9EURO</name>
<reference evidence="3 4" key="1">
    <citation type="submission" date="2015-07" db="EMBL/GenBank/DDBJ databases">
        <title>Emmonsia species relationships and genome sequence.</title>
        <authorList>
            <consortium name="The Broad Institute Genomics Platform"/>
            <person name="Cuomo C.A."/>
            <person name="Munoz J.F."/>
            <person name="Imamovic A."/>
            <person name="Priest M.E."/>
            <person name="Young S."/>
            <person name="Clay O.K."/>
            <person name="McEwen J.G."/>
        </authorList>
    </citation>
    <scope>NUCLEOTIDE SEQUENCE [LARGE SCALE GENOMIC DNA]</scope>
    <source>
        <strain evidence="3 4">UAMH 9510</strain>
    </source>
</reference>
<sequence>MEGTSTLHISDLGALLAEIRDSLKTNNIVLQRLVEALETKKDNGHLQSSGDEERSTDDANKNNFDAGDDEKDNEAGSSQLPEFPKSATRPNVGDQMREHPLYESRAAFYHLKQANDAHGYMLDSSVFDSIEAVEPQPKVGTFLADWKYWIPIWKVEQTQQTYLAKGGQPDYIPPWELRLHDDGNLYHIDDSTLLHPLPLPVDWESECHHVPYAFTPPAPLSKGCEPWIAPTGITVDWDLLDRCLGSLYSVPPDGRMPLPFQRNELRLKCASGEIQPYLQKVRILLETLHDRQGKFRVMDFSNRGGSVTYCWDAEDGEKQPSTTVSLPQYWRAARHALFAEESFLATPRPCGKLVSNARFKELTDEKIFEGPAREFNRKDAETLIRRPLQAGVDQPCEWTRIVLISGLDAAVNAHNGIAEEDEAENICKLLLCWDWDLDNMSDYDTAVRVACGRHLFTSRRITSENPFQSWMSPFLITWTRPLSNPKDKSRLAHSSWKGGPLYGSKTGSMIQEAAFTVVVIPNSWSVQNLKFASPYQLEHCQYPTILILAPAVNIYIERFLDPTDVTGAILQSIHVGLLLAAEDWFKLRRHFDSLFDNEEMGQNLLFEPEKHDALLFDDGVFSRSRLYFWVVDSLEAFIAQLFETQREWDNFWAAREPAFRHFEETQNVRDSSIDKQLPRIKRQLDRLEEVRMLFETLHRKTVARREGLFNASSVIESRAATRLGEHVKLLTYISIFYLPLGFSAAIFSINENYSTTAFVITSVLVAVGTYALVVNLENTTSSLKLIYDLVKKPAIIRMAEDRDEKWATKGRVFTEFRPYQQNIEPSEWNLVGFLAVEIWRKLSLWKGKTGTEVAAESKGGKDEESGSGLNA</sequence>